<comment type="caution">
    <text evidence="1">The sequence shown here is derived from an EMBL/GenBank/DDBJ whole genome shotgun (WGS) entry which is preliminary data.</text>
</comment>
<dbReference type="VEuPathDB" id="VectorBase:HLOH_043866"/>
<gene>
    <name evidence="1" type="ORF">HPB48_005275</name>
</gene>
<dbReference type="OrthoDB" id="9974421at2759"/>
<dbReference type="EMBL" id="JABSTR010000011">
    <property type="protein sequence ID" value="KAH9381584.1"/>
    <property type="molecule type" value="Genomic_DNA"/>
</dbReference>
<accession>A0A9J6H3J4</accession>
<dbReference type="SUPFAM" id="SSF53474">
    <property type="entry name" value="alpha/beta-Hydrolases"/>
    <property type="match status" value="1"/>
</dbReference>
<protein>
    <submittedName>
        <fullName evidence="1">Uncharacterized protein</fullName>
    </submittedName>
</protein>
<sequence length="113" mass="13137">MALNCLLARKDRFLSLVRFLLVRSLLLVLDSVGLPGYLLQRVRVPVALYQSPGDWYADPRDVARLRAELPNVVHRYTVPERQFTHYDFVVGTGAAEVLYGEMIRFMDRYRYST</sequence>
<keyword evidence="2" id="KW-1185">Reference proteome</keyword>
<evidence type="ECO:0000313" key="1">
    <source>
        <dbReference type="EMBL" id="KAH9381584.1"/>
    </source>
</evidence>
<reference evidence="1 2" key="1">
    <citation type="journal article" date="2020" name="Cell">
        <title>Large-Scale Comparative Analyses of Tick Genomes Elucidate Their Genetic Diversity and Vector Capacities.</title>
        <authorList>
            <consortium name="Tick Genome and Microbiome Consortium (TIGMIC)"/>
            <person name="Jia N."/>
            <person name="Wang J."/>
            <person name="Shi W."/>
            <person name="Du L."/>
            <person name="Sun Y."/>
            <person name="Zhan W."/>
            <person name="Jiang J.F."/>
            <person name="Wang Q."/>
            <person name="Zhang B."/>
            <person name="Ji P."/>
            <person name="Bell-Sakyi L."/>
            <person name="Cui X.M."/>
            <person name="Yuan T.T."/>
            <person name="Jiang B.G."/>
            <person name="Yang W.F."/>
            <person name="Lam T.T."/>
            <person name="Chang Q.C."/>
            <person name="Ding S.J."/>
            <person name="Wang X.J."/>
            <person name="Zhu J.G."/>
            <person name="Ruan X.D."/>
            <person name="Zhao L."/>
            <person name="Wei J.T."/>
            <person name="Ye R.Z."/>
            <person name="Que T.C."/>
            <person name="Du C.H."/>
            <person name="Zhou Y.H."/>
            <person name="Cheng J.X."/>
            <person name="Dai P.F."/>
            <person name="Guo W.B."/>
            <person name="Han X.H."/>
            <person name="Huang E.J."/>
            <person name="Li L.F."/>
            <person name="Wei W."/>
            <person name="Gao Y.C."/>
            <person name="Liu J.Z."/>
            <person name="Shao H.Z."/>
            <person name="Wang X."/>
            <person name="Wang C.C."/>
            <person name="Yang T.C."/>
            <person name="Huo Q.B."/>
            <person name="Li W."/>
            <person name="Chen H.Y."/>
            <person name="Chen S.E."/>
            <person name="Zhou L.G."/>
            <person name="Ni X.B."/>
            <person name="Tian J.H."/>
            <person name="Sheng Y."/>
            <person name="Liu T."/>
            <person name="Pan Y.S."/>
            <person name="Xia L.Y."/>
            <person name="Li J."/>
            <person name="Zhao F."/>
            <person name="Cao W.C."/>
        </authorList>
    </citation>
    <scope>NUCLEOTIDE SEQUENCE [LARGE SCALE GENOMIC DNA]</scope>
    <source>
        <strain evidence="1">HaeL-2018</strain>
    </source>
</reference>
<dbReference type="Gene3D" id="3.40.50.1820">
    <property type="entry name" value="alpha/beta hydrolase"/>
    <property type="match status" value="1"/>
</dbReference>
<dbReference type="InterPro" id="IPR029058">
    <property type="entry name" value="AB_hydrolase_fold"/>
</dbReference>
<organism evidence="1 2">
    <name type="scientific">Haemaphysalis longicornis</name>
    <name type="common">Bush tick</name>
    <dbReference type="NCBI Taxonomy" id="44386"/>
    <lineage>
        <taxon>Eukaryota</taxon>
        <taxon>Metazoa</taxon>
        <taxon>Ecdysozoa</taxon>
        <taxon>Arthropoda</taxon>
        <taxon>Chelicerata</taxon>
        <taxon>Arachnida</taxon>
        <taxon>Acari</taxon>
        <taxon>Parasitiformes</taxon>
        <taxon>Ixodida</taxon>
        <taxon>Ixodoidea</taxon>
        <taxon>Ixodidae</taxon>
        <taxon>Haemaphysalinae</taxon>
        <taxon>Haemaphysalis</taxon>
    </lineage>
</organism>
<proteinExistence type="predicted"/>
<evidence type="ECO:0000313" key="2">
    <source>
        <dbReference type="Proteomes" id="UP000821853"/>
    </source>
</evidence>
<dbReference type="AlphaFoldDB" id="A0A9J6H3J4"/>
<dbReference type="PANTHER" id="PTHR11005">
    <property type="entry name" value="LYSOSOMAL ACID LIPASE-RELATED"/>
    <property type="match status" value="1"/>
</dbReference>
<dbReference type="OMA" id="MDRYRYS"/>
<name>A0A9J6H3J4_HAELO</name>
<dbReference type="Proteomes" id="UP000821853">
    <property type="component" value="Chromosome 9"/>
</dbReference>